<evidence type="ECO:0000256" key="1">
    <source>
        <dbReference type="SAM" id="MobiDB-lite"/>
    </source>
</evidence>
<dbReference type="EMBL" id="JANPWB010000016">
    <property type="protein sequence ID" value="KAJ1084006.1"/>
    <property type="molecule type" value="Genomic_DNA"/>
</dbReference>
<dbReference type="AlphaFoldDB" id="A0AAV7KWY1"/>
<dbReference type="Proteomes" id="UP001066276">
    <property type="component" value="Chromosome 12"/>
</dbReference>
<proteinExistence type="predicted"/>
<sequence>MAESGEHCSALQLPGEESVGGGSQATSWGPEESTLLRLVMALQGRMAGRERARSAGVNHGRSRILQNFKVTVISERVGDFRYVAEAQ</sequence>
<keyword evidence="3" id="KW-1185">Reference proteome</keyword>
<gene>
    <name evidence="2" type="ORF">NDU88_004161</name>
</gene>
<reference evidence="2" key="1">
    <citation type="journal article" date="2022" name="bioRxiv">
        <title>Sequencing and chromosome-scale assembly of the giantPleurodeles waltlgenome.</title>
        <authorList>
            <person name="Brown T."/>
            <person name="Elewa A."/>
            <person name="Iarovenko S."/>
            <person name="Subramanian E."/>
            <person name="Araus A.J."/>
            <person name="Petzold A."/>
            <person name="Susuki M."/>
            <person name="Suzuki K.-i.T."/>
            <person name="Hayashi T."/>
            <person name="Toyoda A."/>
            <person name="Oliveira C."/>
            <person name="Osipova E."/>
            <person name="Leigh N.D."/>
            <person name="Simon A."/>
            <person name="Yun M.H."/>
        </authorList>
    </citation>
    <scope>NUCLEOTIDE SEQUENCE</scope>
    <source>
        <strain evidence="2">20211129_DDA</strain>
        <tissue evidence="2">Liver</tissue>
    </source>
</reference>
<name>A0AAV7KWY1_PLEWA</name>
<organism evidence="2 3">
    <name type="scientific">Pleurodeles waltl</name>
    <name type="common">Iberian ribbed newt</name>
    <dbReference type="NCBI Taxonomy" id="8319"/>
    <lineage>
        <taxon>Eukaryota</taxon>
        <taxon>Metazoa</taxon>
        <taxon>Chordata</taxon>
        <taxon>Craniata</taxon>
        <taxon>Vertebrata</taxon>
        <taxon>Euteleostomi</taxon>
        <taxon>Amphibia</taxon>
        <taxon>Batrachia</taxon>
        <taxon>Caudata</taxon>
        <taxon>Salamandroidea</taxon>
        <taxon>Salamandridae</taxon>
        <taxon>Pleurodelinae</taxon>
        <taxon>Pleurodeles</taxon>
    </lineage>
</organism>
<protein>
    <submittedName>
        <fullName evidence="2">Uncharacterized protein</fullName>
    </submittedName>
</protein>
<comment type="caution">
    <text evidence="2">The sequence shown here is derived from an EMBL/GenBank/DDBJ whole genome shotgun (WGS) entry which is preliminary data.</text>
</comment>
<evidence type="ECO:0000313" key="2">
    <source>
        <dbReference type="EMBL" id="KAJ1084006.1"/>
    </source>
</evidence>
<evidence type="ECO:0000313" key="3">
    <source>
        <dbReference type="Proteomes" id="UP001066276"/>
    </source>
</evidence>
<feature type="region of interest" description="Disordered" evidence="1">
    <location>
        <begin position="1"/>
        <end position="31"/>
    </location>
</feature>
<accession>A0AAV7KWY1</accession>